<dbReference type="EMBL" id="VSSQ01008711">
    <property type="protein sequence ID" value="MPM39624.1"/>
    <property type="molecule type" value="Genomic_DNA"/>
</dbReference>
<proteinExistence type="predicted"/>
<comment type="caution">
    <text evidence="2">The sequence shown here is derived from an EMBL/GenBank/DDBJ whole genome shotgun (WGS) entry which is preliminary data.</text>
</comment>
<keyword evidence="1" id="KW-1133">Transmembrane helix</keyword>
<feature type="transmembrane region" description="Helical" evidence="1">
    <location>
        <begin position="103"/>
        <end position="128"/>
    </location>
</feature>
<accession>A0A644ZPQ8</accession>
<reference evidence="2" key="1">
    <citation type="submission" date="2019-08" db="EMBL/GenBank/DDBJ databases">
        <authorList>
            <person name="Kucharzyk K."/>
            <person name="Murdoch R.W."/>
            <person name="Higgins S."/>
            <person name="Loffler F."/>
        </authorList>
    </citation>
    <scope>NUCLEOTIDE SEQUENCE</scope>
</reference>
<keyword evidence="1" id="KW-0812">Transmembrane</keyword>
<feature type="transmembrane region" description="Helical" evidence="1">
    <location>
        <begin position="73"/>
        <end position="97"/>
    </location>
</feature>
<keyword evidence="1" id="KW-0472">Membrane</keyword>
<feature type="transmembrane region" description="Helical" evidence="1">
    <location>
        <begin position="7"/>
        <end position="26"/>
    </location>
</feature>
<organism evidence="2">
    <name type="scientific">bioreactor metagenome</name>
    <dbReference type="NCBI Taxonomy" id="1076179"/>
    <lineage>
        <taxon>unclassified sequences</taxon>
        <taxon>metagenomes</taxon>
        <taxon>ecological metagenomes</taxon>
    </lineage>
</organism>
<protein>
    <submittedName>
        <fullName evidence="2">Uncharacterized protein</fullName>
    </submittedName>
</protein>
<feature type="transmembrane region" description="Helical" evidence="1">
    <location>
        <begin position="32"/>
        <end position="52"/>
    </location>
</feature>
<evidence type="ECO:0000313" key="2">
    <source>
        <dbReference type="EMBL" id="MPM39624.1"/>
    </source>
</evidence>
<evidence type="ECO:0000256" key="1">
    <source>
        <dbReference type="SAM" id="Phobius"/>
    </source>
</evidence>
<name>A0A644ZPQ8_9ZZZZ</name>
<sequence>MPPKTNLSIGVLNLYTIILIGLFLLFQDQSRAVLFILFLIFINIAVFTVIVLSNKKEIKINFIVGKSRKKEMVDSFIINGSTQFLAVILFEIFSWIVLKNSDIAQTINLCMIAVVLLALKITTLSLLLRKII</sequence>
<gene>
    <name evidence="2" type="ORF">SDC9_86258</name>
</gene>
<dbReference type="AlphaFoldDB" id="A0A644ZPQ8"/>